<feature type="region of interest" description="Disordered" evidence="1">
    <location>
        <begin position="1"/>
        <end position="141"/>
    </location>
</feature>
<reference evidence="2 3" key="1">
    <citation type="submission" date="2023-08" db="EMBL/GenBank/DDBJ databases">
        <title>Black Yeasts Isolated from many extreme environments.</title>
        <authorList>
            <person name="Coleine C."/>
            <person name="Stajich J.E."/>
            <person name="Selbmann L."/>
        </authorList>
    </citation>
    <scope>NUCLEOTIDE SEQUENCE [LARGE SCALE GENOMIC DNA]</scope>
    <source>
        <strain evidence="2 3">CCFEE 5792</strain>
    </source>
</reference>
<keyword evidence="3" id="KW-1185">Reference proteome</keyword>
<gene>
    <name evidence="2" type="ORF">LTR84_008928</name>
</gene>
<dbReference type="RefSeq" id="XP_064701446.1">
    <property type="nucleotide sequence ID" value="XM_064852471.1"/>
</dbReference>
<feature type="compositionally biased region" description="Basic and acidic residues" evidence="1">
    <location>
        <begin position="80"/>
        <end position="107"/>
    </location>
</feature>
<feature type="region of interest" description="Disordered" evidence="1">
    <location>
        <begin position="159"/>
        <end position="202"/>
    </location>
</feature>
<dbReference type="EMBL" id="JAVRRD010000034">
    <property type="protein sequence ID" value="KAK5045835.1"/>
    <property type="molecule type" value="Genomic_DNA"/>
</dbReference>
<sequence>MPPDGYETWKSTKTTKTWYYPLPRKANPPPPPPPPPSPPNPPSRTRSPPFRDYADSPRSRSLLNLDNSQPVSRVSVEYGRAPERRPRDDDHQERSYDKGVEERDRPSRSPRRPERRPRTPSPASSSDRYSSHHSYHSEEWGLSPKAFTFGALASTLTLRRSRDRVRSKTSGREERRSRSKTSRNKSNAVYIGNDGHRYVRTD</sequence>
<feature type="compositionally biased region" description="Low complexity" evidence="1">
    <location>
        <begin position="8"/>
        <end position="25"/>
    </location>
</feature>
<name>A0AAV9MYL3_9EURO</name>
<feature type="compositionally biased region" description="Pro residues" evidence="1">
    <location>
        <begin position="26"/>
        <end position="42"/>
    </location>
</feature>
<accession>A0AAV9MYL3</accession>
<evidence type="ECO:0000313" key="2">
    <source>
        <dbReference type="EMBL" id="KAK5045835.1"/>
    </source>
</evidence>
<organism evidence="2 3">
    <name type="scientific">Exophiala bonariae</name>
    <dbReference type="NCBI Taxonomy" id="1690606"/>
    <lineage>
        <taxon>Eukaryota</taxon>
        <taxon>Fungi</taxon>
        <taxon>Dikarya</taxon>
        <taxon>Ascomycota</taxon>
        <taxon>Pezizomycotina</taxon>
        <taxon>Eurotiomycetes</taxon>
        <taxon>Chaetothyriomycetidae</taxon>
        <taxon>Chaetothyriales</taxon>
        <taxon>Herpotrichiellaceae</taxon>
        <taxon>Exophiala</taxon>
    </lineage>
</organism>
<evidence type="ECO:0000313" key="3">
    <source>
        <dbReference type="Proteomes" id="UP001358417"/>
    </source>
</evidence>
<protein>
    <submittedName>
        <fullName evidence="2">Uncharacterized protein</fullName>
    </submittedName>
</protein>
<comment type="caution">
    <text evidence="2">The sequence shown here is derived from an EMBL/GenBank/DDBJ whole genome shotgun (WGS) entry which is preliminary data.</text>
</comment>
<dbReference type="AlphaFoldDB" id="A0AAV9MYL3"/>
<feature type="compositionally biased region" description="Polar residues" evidence="1">
    <location>
        <begin position="59"/>
        <end position="72"/>
    </location>
</feature>
<dbReference type="GeneID" id="89977090"/>
<feature type="compositionally biased region" description="Basic and acidic residues" evidence="1">
    <location>
        <begin position="164"/>
        <end position="176"/>
    </location>
</feature>
<proteinExistence type="predicted"/>
<dbReference type="Proteomes" id="UP001358417">
    <property type="component" value="Unassembled WGS sequence"/>
</dbReference>
<evidence type="ECO:0000256" key="1">
    <source>
        <dbReference type="SAM" id="MobiDB-lite"/>
    </source>
</evidence>